<protein>
    <submittedName>
        <fullName evidence="1">Dna-directed rna polymerase iii largest</fullName>
    </submittedName>
</protein>
<sequence>MKTALAHNREIANHLDKAQEDMSPLRVYQLFQKIT</sequence>
<dbReference type="EMBL" id="JU980616">
    <property type="protein sequence ID" value="AFJ69679.1"/>
    <property type="molecule type" value="mRNA"/>
</dbReference>
<dbReference type="GO" id="GO:0000428">
    <property type="term" value="C:DNA-directed RNA polymerase complex"/>
    <property type="evidence" value="ECO:0007669"/>
    <property type="project" value="UniProtKB-KW"/>
</dbReference>
<reference evidence="1" key="1">
    <citation type="journal article" date="2012" name="Bioengineered">
        <title>Additional insights into the genome of the oleaginous model alga Nannochloropsis gaditana.</title>
        <authorList>
            <person name="Jinkerson R.E."/>
            <person name="Radakovits R."/>
            <person name="Posewitz M.C."/>
        </authorList>
    </citation>
    <scope>NUCLEOTIDE SEQUENCE</scope>
    <source>
        <strain evidence="1">CCMP526</strain>
    </source>
</reference>
<accession>I2CRZ6</accession>
<keyword evidence="1" id="KW-0804">Transcription</keyword>
<evidence type="ECO:0000313" key="1">
    <source>
        <dbReference type="EMBL" id="AFJ69679.1"/>
    </source>
</evidence>
<name>I2CRZ6_NANGC</name>
<reference evidence="1" key="2">
    <citation type="journal article" date="2012" name="Nat. Commun.">
        <title>Draft genome sequence and genetic transformation of the oleaginous alga Nannochloropis gaditana.</title>
        <authorList>
            <person name="Radakovits R."/>
            <person name="Jinkerson R.E."/>
            <person name="Fuerstenberg S.I."/>
            <person name="Tae H."/>
            <person name="Settlage R.E."/>
            <person name="Boore J.L."/>
            <person name="Posewitz M.C."/>
        </authorList>
    </citation>
    <scope>NUCLEOTIDE SEQUENCE</scope>
    <source>
        <strain evidence="1">CCMP526</strain>
    </source>
</reference>
<gene>
    <name evidence="1" type="ORF">NGATSA_2052410</name>
</gene>
<organism evidence="1">
    <name type="scientific">Nannochloropsis gaditana (strain CCMP526)</name>
    <name type="common">Green microalga</name>
    <name type="synonym">Microchloropsis gaditana</name>
    <dbReference type="NCBI Taxonomy" id="1093141"/>
    <lineage>
        <taxon>Eukaryota</taxon>
        <taxon>Sar</taxon>
        <taxon>Stramenopiles</taxon>
        <taxon>Ochrophyta</taxon>
        <taxon>Eustigmatophyceae</taxon>
        <taxon>Eustigmatales</taxon>
        <taxon>Monodopsidaceae</taxon>
        <taxon>Nannochloropsis</taxon>
    </lineage>
</organism>
<feature type="non-terminal residue" evidence="1">
    <location>
        <position position="35"/>
    </location>
</feature>
<proteinExistence type="evidence at transcript level"/>
<keyword evidence="1" id="KW-0240">DNA-directed RNA polymerase</keyword>
<dbReference type="AlphaFoldDB" id="I2CRZ6"/>